<evidence type="ECO:0000313" key="2">
    <source>
        <dbReference type="Proteomes" id="UP000475862"/>
    </source>
</evidence>
<comment type="caution">
    <text evidence="1">The sequence shown here is derived from an EMBL/GenBank/DDBJ whole genome shotgun (WGS) entry which is preliminary data.</text>
</comment>
<accession>A0A6G0T2N6</accession>
<keyword evidence="2" id="KW-1185">Reference proteome</keyword>
<dbReference type="AlphaFoldDB" id="A0A6G0T2N6"/>
<dbReference type="Proteomes" id="UP000475862">
    <property type="component" value="Unassembled WGS sequence"/>
</dbReference>
<sequence length="190" mass="22042">MGFFKTLYINHKICFTRLGNTCQTVGSNIETFKQQTPLQQQQQLSMPLVTNCVKTPVSFAYTNKSEGFPACERATYSCPCEKHGFSEFSPHTCSVYTCAFLEFEFLLIQNKVNIIRTYKDSDSMRFIKFVNKIRIRTLVNLAEIELKTIAQKHLNQIFFWLIESKLTRQNLKTVDFECFQKSSSIDPNLT</sequence>
<organism evidence="1 2">
    <name type="scientific">Aphis glycines</name>
    <name type="common">Soybean aphid</name>
    <dbReference type="NCBI Taxonomy" id="307491"/>
    <lineage>
        <taxon>Eukaryota</taxon>
        <taxon>Metazoa</taxon>
        <taxon>Ecdysozoa</taxon>
        <taxon>Arthropoda</taxon>
        <taxon>Hexapoda</taxon>
        <taxon>Insecta</taxon>
        <taxon>Pterygota</taxon>
        <taxon>Neoptera</taxon>
        <taxon>Paraneoptera</taxon>
        <taxon>Hemiptera</taxon>
        <taxon>Sternorrhyncha</taxon>
        <taxon>Aphidomorpha</taxon>
        <taxon>Aphidoidea</taxon>
        <taxon>Aphididae</taxon>
        <taxon>Aphidini</taxon>
        <taxon>Aphis</taxon>
        <taxon>Aphis</taxon>
    </lineage>
</organism>
<gene>
    <name evidence="1" type="ORF">AGLY_015412</name>
</gene>
<dbReference type="EMBL" id="VYZN01000071">
    <property type="protein sequence ID" value="KAE9524167.1"/>
    <property type="molecule type" value="Genomic_DNA"/>
</dbReference>
<reference evidence="1 2" key="1">
    <citation type="submission" date="2019-08" db="EMBL/GenBank/DDBJ databases">
        <title>The genome of the soybean aphid Biotype 1, its phylome, world population structure and adaptation to the North American continent.</title>
        <authorList>
            <person name="Giordano R."/>
            <person name="Donthu R.K."/>
            <person name="Hernandez A.G."/>
            <person name="Wright C.L."/>
            <person name="Zimin A.V."/>
        </authorList>
    </citation>
    <scope>NUCLEOTIDE SEQUENCE [LARGE SCALE GENOMIC DNA]</scope>
    <source>
        <tissue evidence="1">Whole aphids</tissue>
    </source>
</reference>
<proteinExistence type="predicted"/>
<name>A0A6G0T2N6_APHGL</name>
<protein>
    <submittedName>
        <fullName evidence="1">Uncharacterized protein</fullName>
    </submittedName>
</protein>
<evidence type="ECO:0000313" key="1">
    <source>
        <dbReference type="EMBL" id="KAE9524167.1"/>
    </source>
</evidence>